<reference evidence="1" key="1">
    <citation type="journal article" date="2020" name="Stud. Mycol.">
        <title>101 Dothideomycetes genomes: a test case for predicting lifestyles and emergence of pathogens.</title>
        <authorList>
            <person name="Haridas S."/>
            <person name="Albert R."/>
            <person name="Binder M."/>
            <person name="Bloem J."/>
            <person name="Labutti K."/>
            <person name="Salamov A."/>
            <person name="Andreopoulos B."/>
            <person name="Baker S."/>
            <person name="Barry K."/>
            <person name="Bills G."/>
            <person name="Bluhm B."/>
            <person name="Cannon C."/>
            <person name="Castanera R."/>
            <person name="Culley D."/>
            <person name="Daum C."/>
            <person name="Ezra D."/>
            <person name="Gonzalez J."/>
            <person name="Henrissat B."/>
            <person name="Kuo A."/>
            <person name="Liang C."/>
            <person name="Lipzen A."/>
            <person name="Lutzoni F."/>
            <person name="Magnuson J."/>
            <person name="Mondo S."/>
            <person name="Nolan M."/>
            <person name="Ohm R."/>
            <person name="Pangilinan J."/>
            <person name="Park H.-J."/>
            <person name="Ramirez L."/>
            <person name="Alfaro M."/>
            <person name="Sun H."/>
            <person name="Tritt A."/>
            <person name="Yoshinaga Y."/>
            <person name="Zwiers L.-H."/>
            <person name="Turgeon B."/>
            <person name="Goodwin S."/>
            <person name="Spatafora J."/>
            <person name="Crous P."/>
            <person name="Grigoriev I."/>
        </authorList>
    </citation>
    <scope>NUCLEOTIDE SEQUENCE</scope>
    <source>
        <strain evidence="1">ATCC 36951</strain>
    </source>
</reference>
<dbReference type="PANTHER" id="PTHR43431">
    <property type="entry name" value="OXIDOREDUCTASE, SHORT CHAIN DEHYDROGENASE/REDUCTASE FAMILY (AFU_ORTHOLOGUE AFUA_5G14000)"/>
    <property type="match status" value="1"/>
</dbReference>
<keyword evidence="2" id="KW-1185">Reference proteome</keyword>
<protein>
    <recommendedName>
        <fullName evidence="3">NAD(P)-binding protein</fullName>
    </recommendedName>
</protein>
<dbReference type="Pfam" id="PF00106">
    <property type="entry name" value="adh_short"/>
    <property type="match status" value="1"/>
</dbReference>
<name>A0A6A6CDL3_ZASCE</name>
<gene>
    <name evidence="1" type="ORF">M409DRAFT_68119</name>
</gene>
<dbReference type="AlphaFoldDB" id="A0A6A6CDL3"/>
<dbReference type="PRINTS" id="PR00081">
    <property type="entry name" value="GDHRDH"/>
</dbReference>
<dbReference type="Gene3D" id="3.40.50.720">
    <property type="entry name" value="NAD(P)-binding Rossmann-like Domain"/>
    <property type="match status" value="1"/>
</dbReference>
<proteinExistence type="predicted"/>
<dbReference type="SUPFAM" id="SSF51735">
    <property type="entry name" value="NAD(P)-binding Rossmann-fold domains"/>
    <property type="match status" value="1"/>
</dbReference>
<evidence type="ECO:0008006" key="3">
    <source>
        <dbReference type="Google" id="ProtNLM"/>
    </source>
</evidence>
<dbReference type="GeneID" id="54570966"/>
<dbReference type="Proteomes" id="UP000799537">
    <property type="component" value="Unassembled WGS sequence"/>
</dbReference>
<dbReference type="RefSeq" id="XP_033665157.1">
    <property type="nucleotide sequence ID" value="XM_033817694.1"/>
</dbReference>
<dbReference type="InterPro" id="IPR002347">
    <property type="entry name" value="SDR_fam"/>
</dbReference>
<dbReference type="EMBL" id="ML993605">
    <property type="protein sequence ID" value="KAF2164268.1"/>
    <property type="molecule type" value="Genomic_DNA"/>
</dbReference>
<evidence type="ECO:0000313" key="2">
    <source>
        <dbReference type="Proteomes" id="UP000799537"/>
    </source>
</evidence>
<organism evidence="1 2">
    <name type="scientific">Zasmidium cellare ATCC 36951</name>
    <dbReference type="NCBI Taxonomy" id="1080233"/>
    <lineage>
        <taxon>Eukaryota</taxon>
        <taxon>Fungi</taxon>
        <taxon>Dikarya</taxon>
        <taxon>Ascomycota</taxon>
        <taxon>Pezizomycotina</taxon>
        <taxon>Dothideomycetes</taxon>
        <taxon>Dothideomycetidae</taxon>
        <taxon>Mycosphaerellales</taxon>
        <taxon>Mycosphaerellaceae</taxon>
        <taxon>Zasmidium</taxon>
    </lineage>
</organism>
<accession>A0A6A6CDL3</accession>
<dbReference type="OrthoDB" id="5399006at2759"/>
<dbReference type="InterPro" id="IPR036291">
    <property type="entry name" value="NAD(P)-bd_dom_sf"/>
</dbReference>
<dbReference type="PANTHER" id="PTHR43431:SF7">
    <property type="entry name" value="OXIDOREDUCTASE, SHORT CHAIN DEHYDROGENASE_REDUCTASE FAMILY (AFU_ORTHOLOGUE AFUA_5G14000)"/>
    <property type="match status" value="1"/>
</dbReference>
<sequence length="248" mass="26179">MATSRFAVIAGAGAGTGAAIARRFAQKYPVFLLARSPDSYNSTVEEITASGGQAYGVSADISSAKDVKKALDEIEQKVGKDASCAAALFNASARPAWKPFMDLTEADFDASYAISGKGAFHFAQATIPWLLKDAKNGSPEYSPTLIFTGATAALRGSANLAAFAPAKFAGRALAQSLAREFGPQGVHVAHVIVDGIIDLPGSKELLKDAGPNAKLDPNAIAESYWYLHSQPPSAFTHELDLRPFSEKW</sequence>
<evidence type="ECO:0000313" key="1">
    <source>
        <dbReference type="EMBL" id="KAF2164268.1"/>
    </source>
</evidence>